<accession>A0ABW5KWI3</accession>
<evidence type="ECO:0000256" key="1">
    <source>
        <dbReference type="ARBA" id="ARBA00023002"/>
    </source>
</evidence>
<dbReference type="EC" id="1.-.-.-" evidence="3"/>
<comment type="caution">
    <text evidence="3">The sequence shown here is derived from an EMBL/GenBank/DDBJ whole genome shotgun (WGS) entry which is preliminary data.</text>
</comment>
<protein>
    <submittedName>
        <fullName evidence="3">NAD(P)/FAD-dependent oxidoreductase</fullName>
        <ecNumber evidence="3">1.-.-.-</ecNumber>
    </submittedName>
</protein>
<keyword evidence="1 3" id="KW-0560">Oxidoreductase</keyword>
<evidence type="ECO:0000313" key="4">
    <source>
        <dbReference type="Proteomes" id="UP001597472"/>
    </source>
</evidence>
<dbReference type="InterPro" id="IPR036188">
    <property type="entry name" value="FAD/NAD-bd_sf"/>
</dbReference>
<name>A0ABW5KWI3_9FLAO</name>
<feature type="domain" description="FAD dependent oxidoreductase" evidence="2">
    <location>
        <begin position="4"/>
        <end position="326"/>
    </location>
</feature>
<proteinExistence type="predicted"/>
<dbReference type="InterPro" id="IPR006076">
    <property type="entry name" value="FAD-dep_OxRdtase"/>
</dbReference>
<organism evidence="3 4">
    <name type="scientific">Bizionia sediminis</name>
    <dbReference type="NCBI Taxonomy" id="1737064"/>
    <lineage>
        <taxon>Bacteria</taxon>
        <taxon>Pseudomonadati</taxon>
        <taxon>Bacteroidota</taxon>
        <taxon>Flavobacteriia</taxon>
        <taxon>Flavobacteriales</taxon>
        <taxon>Flavobacteriaceae</taxon>
        <taxon>Bizionia</taxon>
    </lineage>
</organism>
<evidence type="ECO:0000313" key="3">
    <source>
        <dbReference type="EMBL" id="MFD2552380.1"/>
    </source>
</evidence>
<dbReference type="GO" id="GO:0016491">
    <property type="term" value="F:oxidoreductase activity"/>
    <property type="evidence" value="ECO:0007669"/>
    <property type="project" value="UniProtKB-KW"/>
</dbReference>
<evidence type="ECO:0000259" key="2">
    <source>
        <dbReference type="Pfam" id="PF01266"/>
    </source>
</evidence>
<dbReference type="Gene3D" id="3.30.9.10">
    <property type="entry name" value="D-Amino Acid Oxidase, subunit A, domain 2"/>
    <property type="match status" value="1"/>
</dbReference>
<dbReference type="PANTHER" id="PTHR13847:SF289">
    <property type="entry name" value="GLYCINE OXIDASE"/>
    <property type="match status" value="1"/>
</dbReference>
<dbReference type="Proteomes" id="UP001597472">
    <property type="component" value="Unassembled WGS sequence"/>
</dbReference>
<dbReference type="RefSeq" id="WP_376894467.1">
    <property type="nucleotide sequence ID" value="NZ_JBHULS010000005.1"/>
</dbReference>
<keyword evidence="4" id="KW-1185">Reference proteome</keyword>
<dbReference type="EMBL" id="JBHULS010000005">
    <property type="protein sequence ID" value="MFD2552380.1"/>
    <property type="molecule type" value="Genomic_DNA"/>
</dbReference>
<gene>
    <name evidence="3" type="ORF">ACFSQP_11175</name>
</gene>
<sequence>MKVDYIVVGLGLAGIAFCEQLRQAKKRFVVFNNASQQASLVAAGMYNPVILKRFTEVWMAQKQLDIALPMYQGLEALLGLQLDYKMNVYRRLASVEEQNAWFTAMDKPNLEPFMAPKLVKNTNDLINAPFHLGAVQHAGRVDTAALISGYKAYLLKNKQLLSASFNHAELKQRGTEVSYTDIRAQHVVFCEGFGMAQNPFFNYLPLQGNKGEVLTVRVPNLHLKDAIKAGVFIMPNSDTDYYVGATYNRFDVTNTPTQKGKDELLRKLQVFLKRSPSILKHEAGIRPTVPDRRPLVGSHPEFKQLHVLNGMGSRGVMIAPYAAQALYNYIENKCPLNPEIAISRF</sequence>
<dbReference type="Pfam" id="PF01266">
    <property type="entry name" value="DAO"/>
    <property type="match status" value="1"/>
</dbReference>
<dbReference type="PANTHER" id="PTHR13847">
    <property type="entry name" value="SARCOSINE DEHYDROGENASE-RELATED"/>
    <property type="match status" value="1"/>
</dbReference>
<dbReference type="Gene3D" id="3.50.50.60">
    <property type="entry name" value="FAD/NAD(P)-binding domain"/>
    <property type="match status" value="1"/>
</dbReference>
<dbReference type="SUPFAM" id="SSF51971">
    <property type="entry name" value="Nucleotide-binding domain"/>
    <property type="match status" value="1"/>
</dbReference>
<dbReference type="SUPFAM" id="SSF54373">
    <property type="entry name" value="FAD-linked reductases, C-terminal domain"/>
    <property type="match status" value="1"/>
</dbReference>
<reference evidence="4" key="1">
    <citation type="journal article" date="2019" name="Int. J. Syst. Evol. Microbiol.">
        <title>The Global Catalogue of Microorganisms (GCM) 10K type strain sequencing project: providing services to taxonomists for standard genome sequencing and annotation.</title>
        <authorList>
            <consortium name="The Broad Institute Genomics Platform"/>
            <consortium name="The Broad Institute Genome Sequencing Center for Infectious Disease"/>
            <person name="Wu L."/>
            <person name="Ma J."/>
        </authorList>
    </citation>
    <scope>NUCLEOTIDE SEQUENCE [LARGE SCALE GENOMIC DNA]</scope>
    <source>
        <strain evidence="4">KCTC 42587</strain>
    </source>
</reference>